<dbReference type="KEGG" id="bbel:109463218"/>
<keyword evidence="16" id="KW-1185">Reference proteome</keyword>
<dbReference type="PROSITE" id="PS51283">
    <property type="entry name" value="DUSP"/>
    <property type="match status" value="1"/>
</dbReference>
<evidence type="ECO:0000259" key="14">
    <source>
        <dbReference type="PROSITE" id="PS50235"/>
    </source>
</evidence>
<feature type="region of interest" description="Disordered" evidence="12">
    <location>
        <begin position="1"/>
        <end position="50"/>
    </location>
</feature>
<name>A0A6P4XG41_BRABE</name>
<dbReference type="FunFam" id="3.90.70.10:FF:000178">
    <property type="entry name" value="Ubiquitin carboxyl-terminal hydrolase cyk-3"/>
    <property type="match status" value="1"/>
</dbReference>
<dbReference type="SUPFAM" id="SSF54001">
    <property type="entry name" value="Cysteine proteinases"/>
    <property type="match status" value="1"/>
</dbReference>
<feature type="domain" description="EF-hand" evidence="13">
    <location>
        <begin position="448"/>
        <end position="483"/>
    </location>
</feature>
<sequence length="1878" mass="209479">MPRRGGGGFRARTSSPPPVARAPPRSSVPAHPPPSQPMMQQPVSQGPGLMGQMAATAGGVAVGSAVGHVIGHAVTGAFSGGGSSHSQPDVTYQEQPAQQQQQQPNQQQQQPCGWEIQQFLQCAQSQSDISLCEGFNEAIRQCKVANVTNDELERLKAAFKRSSNLNGLMTKPVFMREVLGDSVPGKLAERIYDIFGGNTKGLKFPDLVCGLVLLTRGKREEKIKFIFALYANDALSHVQRSDMETMVLACDSGHVPQVIKDSFAQNERLMYDEFRCWLLANPDATSVTRWLLNSGGVCVTLTDDSETPTFYQTLAGVTHLEETDIIELEKRYWQLKSQSKTGRFDLETFTLLMVPPVPKELCEGLFNAFDENRDNHIDFKEICCGLSACCRGPLAERQKFCFKIFDTDHDGLLDRAELVAMATMLIIIHEENVFDIHTDPDMNKTHWKAEDIVKDILKTHDTDQDGCITLEEYQIWSMGHRLPNDLLKLLFQVCHIVLGLRPAWSEEEGEIVRGWLDREERKGLRDKDTWYLVSMAWWKNWCEFTHYQGRSYNNGWDTSSNSSSGSLPPHHLNGLAHAWDEISEEFSQDEASRTSGFYSESSSAVESLRGNGTLNHVANHVGDADSRRTSSVSSGSRASTMSSEGRGTLPRKHPAPNPLPPQNPGAIDNTPLIIPETRKVMMLTNEGGRLKRDRILIRGRDYELLPEPVWRALQNWYGGSPALPRTVIIPSHGDPSAELELYPLSIRLLRHQAPQTRAGAPGVQLGGFHFGPGGITGPMNTTPRRYLAYVAAFSRMTTLKLMYQYLCNRLRIREDDMRLWNFKDESNAYLLEEEDHTLEMLGVEDNQQILIEVRNKDMSWPEEMSSLANQKSRMEKKQAAAEKGATGLSNLGNTCFMNSGLQCISNTHALTEYFISGRHLYELNTINPLGMKGHIARRYGDLVQDLWSGTSKTIAPLKMRWTIAKYAPRFNGFQQHDSQELLAFLLDGLHEDLNRVHEKPYVELKDSDGRPDEEVAKEAWDNHLMRNRSIVVDLFHGQLKSQVSCLHCTHVNVRFDPFNFMSLPLPMDNAMYVEVTVMKLDGSVPNRYGLRLNADEKNLVLKRQLGELCDIDVSQLLLLETFGATIKSFPSDGQRVRSVLGGNLFAYEIPPAQDSSTEEENEGKAVEMSETSKPQCNGTVMTGAGVAVQPLPPVNIPPVNDDTSLASSNNTQKGPAASLNRSTNGSQQLPPRQGTLRRTTHLPAVNGDAGYTLNQPGSGRHSRQPSNASTSTTNSVNGQSGFNGFVVALHRKMIRMDVYFLSSQKSRPSLFGTPLILPCGVSSLQQDLYQAIWTQVSRLVSPLPPSEGGRSNHAQDCDDSLGYEYPFVLKAVQRDGITCAWCPWYRFCRGCVIDCTEEEFAMGSSYVAIDWDPTALHLRYQESQEKVFEEHDSVAASRRAQSEPIDLDTCLKAFTKEEELGEEERWYCSKCQEHQLAAKKLDIWRLPPILIVHMKRFQFLNGRWCKSHKIVKFPMKNFDPSPFLVPRDPQKIRELYRKELETHRVRTTSQETSVSTSSLHKAGSLSSLHSEGSPTKSGKGSPIHNGLNYLKKAVSPRLRRKKNSVSPMPSPRNSPTPSRKSSTASTRSNNSNKEVAPEGVPCYPGFAVRSSGSSSTIDSTPSVSQTSLNSSHDPPTAAVHNNSQQHSSTCSSTKDSDSSSHNGHSISEVELVNGIGDGDGNSTGTKNISPTRCRTVDATDNHPLVHVDRESDDSSVDSLDTERSERERDLQRWLEGALDTAHIRYDLFAISCHTGILGGGHYVSYAKNPNGKWYCYNDSSCKEVHPDQIDTDSAYMLFYERQGMDYKKFLPDIQGKQPVNTDPIDDELENEMKKCVIQ</sequence>
<dbReference type="GO" id="GO:0006508">
    <property type="term" value="P:proteolysis"/>
    <property type="evidence" value="ECO:0007669"/>
    <property type="project" value="UniProtKB-KW"/>
</dbReference>
<evidence type="ECO:0000256" key="11">
    <source>
        <dbReference type="ARBA" id="ARBA00071642"/>
    </source>
</evidence>
<dbReference type="GO" id="GO:0005509">
    <property type="term" value="F:calcium ion binding"/>
    <property type="evidence" value="ECO:0007669"/>
    <property type="project" value="InterPro"/>
</dbReference>
<dbReference type="FunFam" id="3.10.20.90:FF:000218">
    <property type="entry name" value="Ubiquitin carboxyl-terminal hydrolase 32"/>
    <property type="match status" value="1"/>
</dbReference>
<feature type="compositionally biased region" description="Polar residues" evidence="12">
    <location>
        <begin position="1665"/>
        <end position="1686"/>
    </location>
</feature>
<dbReference type="SUPFAM" id="SSF47473">
    <property type="entry name" value="EF-hand"/>
    <property type="match status" value="2"/>
</dbReference>
<evidence type="ECO:0000256" key="5">
    <source>
        <dbReference type="ARBA" id="ARBA00022723"/>
    </source>
</evidence>
<evidence type="ECO:0000256" key="3">
    <source>
        <dbReference type="ARBA" id="ARBA00022553"/>
    </source>
</evidence>
<evidence type="ECO:0000259" key="13">
    <source>
        <dbReference type="PROSITE" id="PS50222"/>
    </source>
</evidence>
<evidence type="ECO:0000256" key="6">
    <source>
        <dbReference type="ARBA" id="ARBA00022737"/>
    </source>
</evidence>
<dbReference type="PROSITE" id="PS00018">
    <property type="entry name" value="EF_HAND_1"/>
    <property type="match status" value="3"/>
</dbReference>
<dbReference type="InterPro" id="IPR050185">
    <property type="entry name" value="Ub_carboxyl-term_hydrolase"/>
</dbReference>
<dbReference type="PROSITE" id="PS50235">
    <property type="entry name" value="USP_3"/>
    <property type="match status" value="1"/>
</dbReference>
<dbReference type="InterPro" id="IPR057368">
    <property type="entry name" value="USP32_N"/>
</dbReference>
<dbReference type="RefSeq" id="XP_019615510.1">
    <property type="nucleotide sequence ID" value="XM_019759951.1"/>
</dbReference>
<feature type="region of interest" description="Disordered" evidence="12">
    <location>
        <begin position="1543"/>
        <end position="1766"/>
    </location>
</feature>
<comment type="catalytic activity">
    <reaction evidence="1">
        <text>Thiol-dependent hydrolysis of ester, thioester, amide, peptide and isopeptide bonds formed by the C-terminal Gly of ubiquitin (a 76-residue protein attached to proteins as an intracellular targeting signal).</text>
        <dbReference type="EC" id="3.4.19.12"/>
    </reaction>
</comment>
<dbReference type="InterPro" id="IPR038765">
    <property type="entry name" value="Papain-like_cys_pep_sf"/>
</dbReference>
<dbReference type="Gene3D" id="3.30.2230.10">
    <property type="entry name" value="DUSP-like"/>
    <property type="match status" value="1"/>
</dbReference>
<dbReference type="FunFam" id="3.30.2230.10:FF:000004">
    <property type="entry name" value="Ubiquitin carboxyl-terminal hydrolase 32"/>
    <property type="match status" value="1"/>
</dbReference>
<evidence type="ECO:0000256" key="1">
    <source>
        <dbReference type="ARBA" id="ARBA00000707"/>
    </source>
</evidence>
<feature type="compositionally biased region" description="Low complexity" evidence="12">
    <location>
        <begin position="1650"/>
        <end position="1664"/>
    </location>
</feature>
<dbReference type="InterPro" id="IPR006615">
    <property type="entry name" value="Pept_C19_DUSP"/>
</dbReference>
<keyword evidence="9" id="KW-0788">Thiol protease</keyword>
<evidence type="ECO:0000313" key="17">
    <source>
        <dbReference type="RefSeq" id="XP_019615510.1"/>
    </source>
</evidence>
<evidence type="ECO:0000313" key="16">
    <source>
        <dbReference type="Proteomes" id="UP000515135"/>
    </source>
</evidence>
<dbReference type="Pfam" id="PF13833">
    <property type="entry name" value="EF-hand_8"/>
    <property type="match status" value="1"/>
</dbReference>
<feature type="domain" description="DUSP" evidence="15">
    <location>
        <begin position="503"/>
        <end position="728"/>
    </location>
</feature>
<feature type="compositionally biased region" description="Low complexity" evidence="12">
    <location>
        <begin position="1547"/>
        <end position="1558"/>
    </location>
</feature>
<dbReference type="InterPro" id="IPR035927">
    <property type="entry name" value="DUSP-like_sf"/>
</dbReference>
<dbReference type="EC" id="3.4.19.12" evidence="2"/>
<dbReference type="Pfam" id="PF13499">
    <property type="entry name" value="EF-hand_7"/>
    <property type="match status" value="1"/>
</dbReference>
<feature type="domain" description="USP" evidence="14">
    <location>
        <begin position="886"/>
        <end position="1842"/>
    </location>
</feature>
<dbReference type="InterPro" id="IPR018200">
    <property type="entry name" value="USP_CS"/>
</dbReference>
<dbReference type="Gene3D" id="3.90.70.10">
    <property type="entry name" value="Cysteine proteinases"/>
    <property type="match status" value="3"/>
</dbReference>
<keyword evidence="8" id="KW-0378">Hydrolase</keyword>
<evidence type="ECO:0000259" key="15">
    <source>
        <dbReference type="PROSITE" id="PS51283"/>
    </source>
</evidence>
<dbReference type="SMART" id="SM00695">
    <property type="entry name" value="DUSP"/>
    <property type="match status" value="1"/>
</dbReference>
<feature type="compositionally biased region" description="Polar residues" evidence="12">
    <location>
        <begin position="1722"/>
        <end position="1732"/>
    </location>
</feature>
<feature type="compositionally biased region" description="Low complexity" evidence="12">
    <location>
        <begin position="1266"/>
        <end position="1277"/>
    </location>
</feature>
<protein>
    <recommendedName>
        <fullName evidence="11">Ubiquitin carboxyl-terminal hydrolase 32</fullName>
        <ecNumber evidence="2">3.4.19.12</ecNumber>
    </recommendedName>
</protein>
<proteinExistence type="predicted"/>
<dbReference type="GO" id="GO:0004843">
    <property type="term" value="F:cysteine-type deubiquitinase activity"/>
    <property type="evidence" value="ECO:0007669"/>
    <property type="project" value="UniProtKB-EC"/>
</dbReference>
<dbReference type="FunFam" id="3.90.70.10:FF:000018">
    <property type="entry name" value="Ubiquitin carboxyl-terminal hydrolase 32"/>
    <property type="match status" value="1"/>
</dbReference>
<keyword evidence="5" id="KW-0479">Metal-binding</keyword>
<dbReference type="PANTHER" id="PTHR21646:SF76">
    <property type="entry name" value="UBIQUITIN CARBOXYL-TERMINAL HYDROLASE 32"/>
    <property type="match status" value="1"/>
</dbReference>
<evidence type="ECO:0000256" key="10">
    <source>
        <dbReference type="ARBA" id="ARBA00022837"/>
    </source>
</evidence>
<dbReference type="PROSITE" id="PS50222">
    <property type="entry name" value="EF_HAND_2"/>
    <property type="match status" value="3"/>
</dbReference>
<keyword evidence="3" id="KW-0597">Phosphoprotein</keyword>
<feature type="compositionally biased region" description="Low complexity" evidence="12">
    <location>
        <begin position="1615"/>
        <end position="1633"/>
    </location>
</feature>
<dbReference type="Pfam" id="PF00443">
    <property type="entry name" value="UCH"/>
    <property type="match status" value="1"/>
</dbReference>
<dbReference type="Pfam" id="PF06337">
    <property type="entry name" value="DUSP"/>
    <property type="match status" value="1"/>
</dbReference>
<gene>
    <name evidence="17" type="primary">LOC109463218</name>
</gene>
<feature type="compositionally biased region" description="Low complexity" evidence="12">
    <location>
        <begin position="37"/>
        <end position="47"/>
    </location>
</feature>
<keyword evidence="10" id="KW-0106">Calcium</keyword>
<feature type="compositionally biased region" description="Polar residues" evidence="12">
    <location>
        <begin position="1169"/>
        <end position="1180"/>
    </location>
</feature>
<keyword evidence="6" id="KW-0677">Repeat</keyword>
<dbReference type="InterPro" id="IPR018247">
    <property type="entry name" value="EF_Hand_1_Ca_BS"/>
</dbReference>
<feature type="domain" description="EF-hand" evidence="13">
    <location>
        <begin position="357"/>
        <end position="392"/>
    </location>
</feature>
<organism evidence="16 17">
    <name type="scientific">Branchiostoma belcheri</name>
    <name type="common">Amphioxus</name>
    <dbReference type="NCBI Taxonomy" id="7741"/>
    <lineage>
        <taxon>Eukaryota</taxon>
        <taxon>Metazoa</taxon>
        <taxon>Chordata</taxon>
        <taxon>Cephalochordata</taxon>
        <taxon>Leptocardii</taxon>
        <taxon>Amphioxiformes</taxon>
        <taxon>Branchiostomatidae</taxon>
        <taxon>Branchiostoma</taxon>
    </lineage>
</organism>
<feature type="region of interest" description="Disordered" evidence="12">
    <location>
        <begin position="614"/>
        <end position="672"/>
    </location>
</feature>
<dbReference type="CDD" id="cd00051">
    <property type="entry name" value="EFh"/>
    <property type="match status" value="2"/>
</dbReference>
<feature type="compositionally biased region" description="Low complexity" evidence="12">
    <location>
        <begin position="93"/>
        <end position="109"/>
    </location>
</feature>
<feature type="compositionally biased region" description="Polar residues" evidence="12">
    <location>
        <begin position="1564"/>
        <end position="1578"/>
    </location>
</feature>
<dbReference type="GO" id="GO:0005794">
    <property type="term" value="C:Golgi apparatus"/>
    <property type="evidence" value="ECO:0007669"/>
    <property type="project" value="TreeGrafter"/>
</dbReference>
<dbReference type="PANTHER" id="PTHR21646">
    <property type="entry name" value="UBIQUITIN CARBOXYL-TERMINAL HYDROLASE"/>
    <property type="match status" value="1"/>
</dbReference>
<evidence type="ECO:0000256" key="12">
    <source>
        <dbReference type="SAM" id="MobiDB-lite"/>
    </source>
</evidence>
<dbReference type="SUPFAM" id="SSF143791">
    <property type="entry name" value="DUSP-like"/>
    <property type="match status" value="1"/>
</dbReference>
<dbReference type="SMART" id="SM00054">
    <property type="entry name" value="EFh"/>
    <property type="match status" value="3"/>
</dbReference>
<accession>A0A6P4XG41</accession>
<keyword evidence="4" id="KW-0645">Protease</keyword>
<dbReference type="GO" id="GO:0016579">
    <property type="term" value="P:protein deubiquitination"/>
    <property type="evidence" value="ECO:0007669"/>
    <property type="project" value="InterPro"/>
</dbReference>
<evidence type="ECO:0000256" key="2">
    <source>
        <dbReference type="ARBA" id="ARBA00012759"/>
    </source>
</evidence>
<dbReference type="InterPro" id="IPR028889">
    <property type="entry name" value="USP"/>
</dbReference>
<feature type="compositionally biased region" description="Low complexity" evidence="12">
    <location>
        <begin position="1687"/>
        <end position="1706"/>
    </location>
</feature>
<feature type="compositionally biased region" description="Low complexity" evidence="12">
    <location>
        <begin position="629"/>
        <end position="643"/>
    </location>
</feature>
<reference evidence="17" key="1">
    <citation type="submission" date="2025-08" db="UniProtKB">
        <authorList>
            <consortium name="RefSeq"/>
        </authorList>
    </citation>
    <scope>IDENTIFICATION</scope>
    <source>
        <tissue evidence="17">Gonad</tissue>
    </source>
</reference>
<feature type="domain" description="EF-hand" evidence="13">
    <location>
        <begin position="393"/>
        <end position="428"/>
    </location>
</feature>
<dbReference type="PROSITE" id="PS00972">
    <property type="entry name" value="USP_1"/>
    <property type="match status" value="1"/>
</dbReference>
<dbReference type="GeneID" id="109463218"/>
<feature type="region of interest" description="Disordered" evidence="12">
    <location>
        <begin position="77"/>
        <end position="109"/>
    </location>
</feature>
<dbReference type="OrthoDB" id="265776at2759"/>
<dbReference type="InterPro" id="IPR002048">
    <property type="entry name" value="EF_hand_dom"/>
</dbReference>
<evidence type="ECO:0000256" key="8">
    <source>
        <dbReference type="ARBA" id="ARBA00022801"/>
    </source>
</evidence>
<feature type="compositionally biased region" description="Polar residues" evidence="12">
    <location>
        <begin position="1201"/>
        <end position="1230"/>
    </location>
</feature>
<feature type="region of interest" description="Disordered" evidence="12">
    <location>
        <begin position="1150"/>
        <end position="1277"/>
    </location>
</feature>
<keyword evidence="7" id="KW-0833">Ubl conjugation pathway</keyword>
<evidence type="ECO:0000256" key="9">
    <source>
        <dbReference type="ARBA" id="ARBA00022807"/>
    </source>
</evidence>
<dbReference type="InterPro" id="IPR011992">
    <property type="entry name" value="EF-hand-dom_pair"/>
</dbReference>
<dbReference type="Gene3D" id="3.10.20.90">
    <property type="entry name" value="Phosphatidylinositol 3-kinase Catalytic Subunit, Chain A, domain 1"/>
    <property type="match status" value="1"/>
</dbReference>
<dbReference type="PROSITE" id="PS00973">
    <property type="entry name" value="USP_2"/>
    <property type="match status" value="1"/>
</dbReference>
<evidence type="ECO:0000256" key="7">
    <source>
        <dbReference type="ARBA" id="ARBA00022786"/>
    </source>
</evidence>
<dbReference type="FunFam" id="1.10.238.10:FF:000081">
    <property type="entry name" value="Ubiquitin carboxyl-terminal hydrolase 32"/>
    <property type="match status" value="1"/>
</dbReference>
<dbReference type="Proteomes" id="UP000515135">
    <property type="component" value="Unplaced"/>
</dbReference>
<dbReference type="InterPro" id="IPR001394">
    <property type="entry name" value="Peptidase_C19_UCH"/>
</dbReference>
<dbReference type="Gene3D" id="1.10.238.10">
    <property type="entry name" value="EF-hand"/>
    <property type="match status" value="2"/>
</dbReference>
<evidence type="ECO:0000256" key="4">
    <source>
        <dbReference type="ARBA" id="ARBA00022670"/>
    </source>
</evidence>
<feature type="compositionally biased region" description="Basic and acidic residues" evidence="12">
    <location>
        <begin position="1734"/>
        <end position="1749"/>
    </location>
</feature>
<dbReference type="Pfam" id="PF25265">
    <property type="entry name" value="USP32_N"/>
    <property type="match status" value="1"/>
</dbReference>